<dbReference type="EMBL" id="CP136522">
    <property type="protein sequence ID" value="WOT03728.1"/>
    <property type="molecule type" value="Genomic_DNA"/>
</dbReference>
<dbReference type="InterPro" id="IPR020481">
    <property type="entry name" value="Intracell_prot_inh_BsuPI"/>
</dbReference>
<dbReference type="Pfam" id="PF12690">
    <property type="entry name" value="BsuPI"/>
    <property type="match status" value="1"/>
</dbReference>
<dbReference type="PROSITE" id="PS51257">
    <property type="entry name" value="PROKAR_LIPOPROTEIN"/>
    <property type="match status" value="1"/>
</dbReference>
<protein>
    <recommendedName>
        <fullName evidence="2">Intracellular proteinase inhibitor BsuPI domain-containing protein</fullName>
    </recommendedName>
</protein>
<dbReference type="RefSeq" id="WP_310471352.1">
    <property type="nucleotide sequence ID" value="NZ_CP136522.1"/>
</dbReference>
<name>A0ABZ0JTU8_9GAMM</name>
<dbReference type="InterPro" id="IPR038144">
    <property type="entry name" value="IPI"/>
</dbReference>
<proteinExistence type="predicted"/>
<sequence length="169" mass="18293">MLKKTALTLVMLSTIGCSGLASHSNENAKMEPVDHSQKAALVKDDISAQGLLVGDLQVNTAASGEINVTLQYSNQQSYGVPLMFTSGMVADLWLFDPEGHKVWTWSSDMMFSQAIRETVIAAGKTQSVQFTIAAPTALTIKKGFYIQAVFAGKATESKKPAMVPVRYQF</sequence>
<keyword evidence="1" id="KW-0732">Signal</keyword>
<feature type="chain" id="PRO_5046292560" description="Intracellular proteinase inhibitor BsuPI domain-containing protein" evidence="1">
    <location>
        <begin position="24"/>
        <end position="169"/>
    </location>
</feature>
<feature type="signal peptide" evidence="1">
    <location>
        <begin position="1"/>
        <end position="23"/>
    </location>
</feature>
<organism evidence="3 4">
    <name type="scientific">Shewanella youngdeokensis</name>
    <dbReference type="NCBI Taxonomy" id="2999068"/>
    <lineage>
        <taxon>Bacteria</taxon>
        <taxon>Pseudomonadati</taxon>
        <taxon>Pseudomonadota</taxon>
        <taxon>Gammaproteobacteria</taxon>
        <taxon>Alteromonadales</taxon>
        <taxon>Shewanellaceae</taxon>
        <taxon>Shewanella</taxon>
    </lineage>
</organism>
<dbReference type="Proteomes" id="UP001529491">
    <property type="component" value="Chromosome"/>
</dbReference>
<evidence type="ECO:0000259" key="2">
    <source>
        <dbReference type="Pfam" id="PF12690"/>
    </source>
</evidence>
<keyword evidence="4" id="KW-1185">Reference proteome</keyword>
<dbReference type="Gene3D" id="2.60.40.2360">
    <property type="entry name" value="Intracellular proteinase inhibitor BsuPI"/>
    <property type="match status" value="1"/>
</dbReference>
<accession>A0ABZ0JTU8</accession>
<feature type="domain" description="Intracellular proteinase inhibitor BsuPI" evidence="2">
    <location>
        <begin position="59"/>
        <end position="153"/>
    </location>
</feature>
<gene>
    <name evidence="3" type="ORF">RGE70_10230</name>
</gene>
<evidence type="ECO:0000313" key="4">
    <source>
        <dbReference type="Proteomes" id="UP001529491"/>
    </source>
</evidence>
<reference evidence="3 4" key="1">
    <citation type="submission" date="2023-10" db="EMBL/GenBank/DDBJ databases">
        <title>Complete genome sequence of Shewanella sp. DAU334.</title>
        <authorList>
            <person name="Lee Y.-S."/>
            <person name="Jeong H.-R."/>
            <person name="Hwang E.-J."/>
            <person name="Choi Y.-L."/>
            <person name="Kim G.-D."/>
        </authorList>
    </citation>
    <scope>NUCLEOTIDE SEQUENCE [LARGE SCALE GENOMIC DNA]</scope>
    <source>
        <strain evidence="3 4">DAU334</strain>
    </source>
</reference>
<evidence type="ECO:0000256" key="1">
    <source>
        <dbReference type="SAM" id="SignalP"/>
    </source>
</evidence>
<evidence type="ECO:0000313" key="3">
    <source>
        <dbReference type="EMBL" id="WOT03728.1"/>
    </source>
</evidence>